<dbReference type="GO" id="GO:0030313">
    <property type="term" value="C:cell envelope"/>
    <property type="evidence" value="ECO:0007669"/>
    <property type="project" value="UniProtKB-SubCell"/>
</dbReference>
<sequence>MAVPAALLLGSALALSACAATTPGTSTAPTNDTLVYASGDAEPTCLDPHVGGNYPQSLLASQFLEQLVSQDKNGDIKPWLAKAWTTSPDGLTWTFTVADNVKFSDGTPLDAAAVVRNIEHVKDPETKSSTGYLALAKVEKATATDTNTVTLNLSQPDSALLESLSQPWLAIESPAGLARSQDENCQAPIGTGAFVVDSWKRQDSVQLSRNPHYTTGNGEAALAKISWRFIPDSATRIAALRSGDVQIIDNAQPDTIASSAASDDIKHLDAPRPGSVNRIEFNSSRGPLADERVREALVRGVDVNAGIKTLFFGTATRSYSPLSSVEKLGYSEPKLFDTDVAAAKKLLDDAGWVPGTDGIREKDGQKLTLAFPVSTNQSIPAEQSLFEQIQQQAKGLGIAITITPLDLSSWYEALGKNEYDLVSAPYTKVGPDVLRILYHSAGITPAPSGYFANHAQVNLPALDDLLTRAAETGDQTERASLYEQAQKTILEGYYILPLYDQQNHFLYSGKLKGVGEVNSVGNPLLRGVSFAG</sequence>
<dbReference type="CDD" id="cd08492">
    <property type="entry name" value="PBP2_NikA_DppA_OppA_like_15"/>
    <property type="match status" value="1"/>
</dbReference>
<evidence type="ECO:0000259" key="6">
    <source>
        <dbReference type="Pfam" id="PF00496"/>
    </source>
</evidence>
<dbReference type="InterPro" id="IPR000914">
    <property type="entry name" value="SBP_5_dom"/>
</dbReference>
<dbReference type="GO" id="GO:0043190">
    <property type="term" value="C:ATP-binding cassette (ABC) transporter complex"/>
    <property type="evidence" value="ECO:0007669"/>
    <property type="project" value="InterPro"/>
</dbReference>
<accession>A0A3L6ZXZ1</accession>
<evidence type="ECO:0000256" key="3">
    <source>
        <dbReference type="ARBA" id="ARBA00022448"/>
    </source>
</evidence>
<protein>
    <submittedName>
        <fullName evidence="7">ABC transporter substrate-binding protein</fullName>
    </submittedName>
</protein>
<gene>
    <name evidence="7" type="ORF">D9V32_14990</name>
</gene>
<dbReference type="Gene3D" id="3.10.105.10">
    <property type="entry name" value="Dipeptide-binding Protein, Domain 3"/>
    <property type="match status" value="1"/>
</dbReference>
<evidence type="ECO:0000256" key="4">
    <source>
        <dbReference type="ARBA" id="ARBA00022729"/>
    </source>
</evidence>
<dbReference type="GO" id="GO:0042597">
    <property type="term" value="C:periplasmic space"/>
    <property type="evidence" value="ECO:0007669"/>
    <property type="project" value="UniProtKB-ARBA"/>
</dbReference>
<evidence type="ECO:0000256" key="2">
    <source>
        <dbReference type="ARBA" id="ARBA00005695"/>
    </source>
</evidence>
<dbReference type="Pfam" id="PF00496">
    <property type="entry name" value="SBP_bac_5"/>
    <property type="match status" value="1"/>
</dbReference>
<evidence type="ECO:0000256" key="1">
    <source>
        <dbReference type="ARBA" id="ARBA00004196"/>
    </source>
</evidence>
<evidence type="ECO:0000313" key="8">
    <source>
        <dbReference type="Proteomes" id="UP000272503"/>
    </source>
</evidence>
<dbReference type="GO" id="GO:0015833">
    <property type="term" value="P:peptide transport"/>
    <property type="evidence" value="ECO:0007669"/>
    <property type="project" value="TreeGrafter"/>
</dbReference>
<dbReference type="EMBL" id="RCUX01000016">
    <property type="protein sequence ID" value="RLP72789.1"/>
    <property type="molecule type" value="Genomic_DNA"/>
</dbReference>
<comment type="similarity">
    <text evidence="2">Belongs to the bacterial solute-binding protein 5 family.</text>
</comment>
<reference evidence="7 8" key="1">
    <citation type="submission" date="2018-10" db="EMBL/GenBank/DDBJ databases">
        <authorList>
            <person name="Li J."/>
        </authorList>
    </citation>
    <scope>NUCLEOTIDE SEQUENCE [LARGE SCALE GENOMIC DNA]</scope>
    <source>
        <strain evidence="7 8">IF 016277</strain>
    </source>
</reference>
<dbReference type="PIRSF" id="PIRSF002741">
    <property type="entry name" value="MppA"/>
    <property type="match status" value="1"/>
</dbReference>
<feature type="domain" description="Solute-binding protein family 5" evidence="6">
    <location>
        <begin position="76"/>
        <end position="439"/>
    </location>
</feature>
<keyword evidence="8" id="KW-1185">Reference proteome</keyword>
<dbReference type="Proteomes" id="UP000272503">
    <property type="component" value="Unassembled WGS sequence"/>
</dbReference>
<evidence type="ECO:0000256" key="5">
    <source>
        <dbReference type="SAM" id="SignalP"/>
    </source>
</evidence>
<comment type="subcellular location">
    <subcellularLocation>
        <location evidence="1">Cell envelope</location>
    </subcellularLocation>
</comment>
<dbReference type="PANTHER" id="PTHR30290:SF10">
    <property type="entry name" value="PERIPLASMIC OLIGOPEPTIDE-BINDING PROTEIN-RELATED"/>
    <property type="match status" value="1"/>
</dbReference>
<comment type="caution">
    <text evidence="7">The sequence shown here is derived from an EMBL/GenBank/DDBJ whole genome shotgun (WGS) entry which is preliminary data.</text>
</comment>
<feature type="signal peptide" evidence="5">
    <location>
        <begin position="1"/>
        <end position="19"/>
    </location>
</feature>
<dbReference type="PANTHER" id="PTHR30290">
    <property type="entry name" value="PERIPLASMIC BINDING COMPONENT OF ABC TRANSPORTER"/>
    <property type="match status" value="1"/>
</dbReference>
<dbReference type="GO" id="GO:1904680">
    <property type="term" value="F:peptide transmembrane transporter activity"/>
    <property type="evidence" value="ECO:0007669"/>
    <property type="project" value="TreeGrafter"/>
</dbReference>
<proteinExistence type="inferred from homology"/>
<evidence type="ECO:0000313" key="7">
    <source>
        <dbReference type="EMBL" id="RLP72789.1"/>
    </source>
</evidence>
<keyword evidence="3" id="KW-0813">Transport</keyword>
<dbReference type="SUPFAM" id="SSF53850">
    <property type="entry name" value="Periplasmic binding protein-like II"/>
    <property type="match status" value="1"/>
</dbReference>
<name>A0A3L6ZXZ1_9MICO</name>
<dbReference type="InterPro" id="IPR030678">
    <property type="entry name" value="Peptide/Ni-bd"/>
</dbReference>
<keyword evidence="4 5" id="KW-0732">Signal</keyword>
<dbReference type="InterPro" id="IPR039424">
    <property type="entry name" value="SBP_5"/>
</dbReference>
<dbReference type="Gene3D" id="3.40.190.10">
    <property type="entry name" value="Periplasmic binding protein-like II"/>
    <property type="match status" value="1"/>
</dbReference>
<feature type="chain" id="PRO_5038399955" evidence="5">
    <location>
        <begin position="20"/>
        <end position="532"/>
    </location>
</feature>
<organism evidence="7 8">
    <name type="scientific">Mycetocola tolaasinivorans</name>
    <dbReference type="NCBI Taxonomy" id="76635"/>
    <lineage>
        <taxon>Bacteria</taxon>
        <taxon>Bacillati</taxon>
        <taxon>Actinomycetota</taxon>
        <taxon>Actinomycetes</taxon>
        <taxon>Micrococcales</taxon>
        <taxon>Microbacteriaceae</taxon>
        <taxon>Mycetocola</taxon>
    </lineage>
</organism>
<dbReference type="AlphaFoldDB" id="A0A3L6ZXZ1"/>
<dbReference type="OrthoDB" id="5240629at2"/>